<dbReference type="PANTHER" id="PTHR45947">
    <property type="entry name" value="SULFOQUINOVOSYL TRANSFERASE SQD2"/>
    <property type="match status" value="1"/>
</dbReference>
<sequence length="365" mass="40566">MKILVIPNRGRSYNAVRPEAECYISLAKSGHEVTLFTCESNAYYSDYKKANINLIELSSLKKYSLSVIKQIHRYIKQHNIDIVYATESNGIPNAAFACIGTKAKMIAYRGTTGGMYKTDPSNYLCTLHPRINGYVCVSNAVKKHVTTKVRGAIKSNISTIYKGHDINWYNEPAIQLSSLATSPTNFNILCIGSHRPYKGMHFMLDAMKHLTDLNNIKLILVGDNFDCEPFSSQIKATGMSEHIIETGFRNDVPQIAKACDILVLPSEREGLPRVVLESLASGTPVITSANEGAMEIIEDGINGYIVPIGDGEAIAERIRYLYQNEQVKLHLTNGAINTINTTMSHKETVENYIKYFEKTLSGQAL</sequence>
<evidence type="ECO:0000313" key="3">
    <source>
        <dbReference type="EMBL" id="TWX68770.1"/>
    </source>
</evidence>
<organism evidence="3 4">
    <name type="scientific">Colwellia demingiae</name>
    <dbReference type="NCBI Taxonomy" id="89401"/>
    <lineage>
        <taxon>Bacteria</taxon>
        <taxon>Pseudomonadati</taxon>
        <taxon>Pseudomonadota</taxon>
        <taxon>Gammaproteobacteria</taxon>
        <taxon>Alteromonadales</taxon>
        <taxon>Colwelliaceae</taxon>
        <taxon>Colwellia</taxon>
    </lineage>
</organism>
<dbReference type="RefSeq" id="WP_146787029.1">
    <property type="nucleotide sequence ID" value="NZ_VOLT01000004.1"/>
</dbReference>
<dbReference type="CDD" id="cd03801">
    <property type="entry name" value="GT4_PimA-like"/>
    <property type="match status" value="1"/>
</dbReference>
<accession>A0A5C6QJC4</accession>
<keyword evidence="3" id="KW-0808">Transferase</keyword>
<comment type="caution">
    <text evidence="3">The sequence shown here is derived from an EMBL/GenBank/DDBJ whole genome shotgun (WGS) entry which is preliminary data.</text>
</comment>
<dbReference type="Proteomes" id="UP000321822">
    <property type="component" value="Unassembled WGS sequence"/>
</dbReference>
<feature type="domain" description="Glycosyltransferase subfamily 4-like N-terminal" evidence="2">
    <location>
        <begin position="26"/>
        <end position="167"/>
    </location>
</feature>
<dbReference type="Pfam" id="PF00534">
    <property type="entry name" value="Glycos_transf_1"/>
    <property type="match status" value="1"/>
</dbReference>
<evidence type="ECO:0000259" key="1">
    <source>
        <dbReference type="Pfam" id="PF00534"/>
    </source>
</evidence>
<keyword evidence="4" id="KW-1185">Reference proteome</keyword>
<evidence type="ECO:0000313" key="4">
    <source>
        <dbReference type="Proteomes" id="UP000321822"/>
    </source>
</evidence>
<dbReference type="InterPro" id="IPR050194">
    <property type="entry name" value="Glycosyltransferase_grp1"/>
</dbReference>
<protein>
    <submittedName>
        <fullName evidence="3">Glycosyltransferase family 4 protein</fullName>
    </submittedName>
</protein>
<dbReference type="InterPro" id="IPR001296">
    <property type="entry name" value="Glyco_trans_1"/>
</dbReference>
<name>A0A5C6QJC4_9GAMM</name>
<dbReference type="OrthoDB" id="9775208at2"/>
<proteinExistence type="predicted"/>
<gene>
    <name evidence="3" type="ORF">ESZ36_09865</name>
</gene>
<evidence type="ECO:0000259" key="2">
    <source>
        <dbReference type="Pfam" id="PF13439"/>
    </source>
</evidence>
<dbReference type="AlphaFoldDB" id="A0A5C6QJC4"/>
<dbReference type="Gene3D" id="3.40.50.2000">
    <property type="entry name" value="Glycogen Phosphorylase B"/>
    <property type="match status" value="2"/>
</dbReference>
<dbReference type="PANTHER" id="PTHR45947:SF3">
    <property type="entry name" value="SULFOQUINOVOSYL TRANSFERASE SQD2"/>
    <property type="match status" value="1"/>
</dbReference>
<dbReference type="EMBL" id="VOLT01000004">
    <property type="protein sequence ID" value="TWX68770.1"/>
    <property type="molecule type" value="Genomic_DNA"/>
</dbReference>
<dbReference type="Pfam" id="PF13439">
    <property type="entry name" value="Glyco_transf_4"/>
    <property type="match status" value="1"/>
</dbReference>
<dbReference type="GO" id="GO:0016757">
    <property type="term" value="F:glycosyltransferase activity"/>
    <property type="evidence" value="ECO:0007669"/>
    <property type="project" value="InterPro"/>
</dbReference>
<dbReference type="SUPFAM" id="SSF53756">
    <property type="entry name" value="UDP-Glycosyltransferase/glycogen phosphorylase"/>
    <property type="match status" value="1"/>
</dbReference>
<dbReference type="InterPro" id="IPR028098">
    <property type="entry name" value="Glyco_trans_4-like_N"/>
</dbReference>
<reference evidence="3 4" key="1">
    <citation type="submission" date="2019-07" db="EMBL/GenBank/DDBJ databases">
        <title>Genomes of sea-ice associated Colwellia species.</title>
        <authorList>
            <person name="Bowman J.P."/>
        </authorList>
    </citation>
    <scope>NUCLEOTIDE SEQUENCE [LARGE SCALE GENOMIC DNA]</scope>
    <source>
        <strain evidence="3 4">ACAM 459</strain>
    </source>
</reference>
<feature type="domain" description="Glycosyl transferase family 1" evidence="1">
    <location>
        <begin position="184"/>
        <end position="333"/>
    </location>
</feature>